<dbReference type="Pfam" id="PF12698">
    <property type="entry name" value="ABC2_membrane_3"/>
    <property type="match status" value="2"/>
</dbReference>
<evidence type="ECO:0000259" key="7">
    <source>
        <dbReference type="Pfam" id="PF12698"/>
    </source>
</evidence>
<dbReference type="Proteomes" id="UP000327030">
    <property type="component" value="Chromosome 1"/>
</dbReference>
<dbReference type="GO" id="GO:0140359">
    <property type="term" value="F:ABC-type transporter activity"/>
    <property type="evidence" value="ECO:0007669"/>
    <property type="project" value="InterPro"/>
</dbReference>
<feature type="coiled-coil region" evidence="5">
    <location>
        <begin position="191"/>
        <end position="246"/>
    </location>
</feature>
<proteinExistence type="predicted"/>
<dbReference type="PANTHER" id="PTHR43077">
    <property type="entry name" value="TRANSPORT PERMEASE YVFS-RELATED"/>
    <property type="match status" value="1"/>
</dbReference>
<dbReference type="RefSeq" id="WP_151622703.1">
    <property type="nucleotide sequence ID" value="NZ_CP043028.1"/>
</dbReference>
<dbReference type="KEGG" id="pxv:FXF36_04635"/>
<gene>
    <name evidence="8" type="ORF">FXF36_04635</name>
</gene>
<feature type="transmembrane region" description="Helical" evidence="6">
    <location>
        <begin position="20"/>
        <end position="38"/>
    </location>
</feature>
<feature type="transmembrane region" description="Helical" evidence="6">
    <location>
        <begin position="543"/>
        <end position="562"/>
    </location>
</feature>
<dbReference type="OrthoDB" id="9811483at2"/>
<dbReference type="InterPro" id="IPR013525">
    <property type="entry name" value="ABC2_TM"/>
</dbReference>
<feature type="transmembrane region" description="Helical" evidence="6">
    <location>
        <begin position="696"/>
        <end position="719"/>
    </location>
</feature>
<dbReference type="InterPro" id="IPR017501">
    <property type="entry name" value="Phage_infect_YhgE_C"/>
</dbReference>
<sequence length="738" mass="82737">MKTIRKIFIDDIISLCKNFFALVIVIGICFLPALYAWFNIYSNWDPYGNTGALKLAAISLDKGYTDEDGEYHNQGDTIIDNLHENKSVNWQFVKTSDEAINGVYSGEYYAAVVIDEDFTYNMYNVLKEEVSRPTLHFYENQKKNPVATKISDTVVQSLQNNINVAFTEVVVSEVVSSADKFTGELKENSEIDIAVDNLRELSADLTQQQETIKKIIENDAKLQQSLAVAKTDANNLKNQAKRTANAVKNSANTSADANVTINSYSDDVNQMLSLINADLADMDSKLKAAEAAQNVSDITTNLTDLATDVGRIKAAVEQISPETIAKDKAKEIIQEYKAELDSLENILREMGFGPYIDAGKTAYDIKNKTDEFIQEKKEEIIQKAPERATDATRKQEEELRSKVVEIRKHTTNLQDKFSNKLAPQINKSLGNLTSNLNNTNSILNSIGDTFGNLMVMFTAIDNTVDAANTSLIKTNEAIEYINSRLIEVLNQVEKVGDGEKVQALVNALSGDPEVYGKFFSTPVEIETKAIYPIENYGSAVAPFYSTLAFWVGALILTAIIKVKPDKSKYPDATKRQLFFGRFVLYWVLGQMQAIIIVIGDLFLLHIQCMHPWFFMLAASIIATTFTLFIYSLVVTWGDVGKALSVVIVVIQIAGSSGTYPIELLPEFFKKVYIFFPFPYAINAIRECLCGMYKYDYVLYLLSLGIFMIVALVIGLLIQIPFEQINHYMEERMEDTEMM</sequence>
<evidence type="ECO:0000256" key="1">
    <source>
        <dbReference type="ARBA" id="ARBA00004141"/>
    </source>
</evidence>
<evidence type="ECO:0000256" key="3">
    <source>
        <dbReference type="ARBA" id="ARBA00022989"/>
    </source>
</evidence>
<dbReference type="InterPro" id="IPR017500">
    <property type="entry name" value="Phage_infect_YhgE_N"/>
</dbReference>
<name>A0A5P6VNQ6_PSEXY</name>
<keyword evidence="5" id="KW-0175">Coiled coil</keyword>
<dbReference type="EMBL" id="CP043028">
    <property type="protein sequence ID" value="QFJ54207.1"/>
    <property type="molecule type" value="Genomic_DNA"/>
</dbReference>
<feature type="transmembrane region" description="Helical" evidence="6">
    <location>
        <begin position="583"/>
        <end position="606"/>
    </location>
</feature>
<feature type="transmembrane region" description="Helical" evidence="6">
    <location>
        <begin position="612"/>
        <end position="630"/>
    </location>
</feature>
<keyword evidence="4 6" id="KW-0472">Membrane</keyword>
<evidence type="ECO:0000256" key="6">
    <source>
        <dbReference type="SAM" id="Phobius"/>
    </source>
</evidence>
<protein>
    <submittedName>
        <fullName evidence="8">YhgE/Pip domain-containing protein</fullName>
    </submittedName>
</protein>
<dbReference type="PANTHER" id="PTHR43077:SF10">
    <property type="entry name" value="TRANSPORT PERMEASE PROTEIN"/>
    <property type="match status" value="1"/>
</dbReference>
<feature type="domain" description="ABC-2 type transporter transmembrane" evidence="7">
    <location>
        <begin position="20"/>
        <end position="166"/>
    </location>
</feature>
<evidence type="ECO:0000313" key="8">
    <source>
        <dbReference type="EMBL" id="QFJ54207.1"/>
    </source>
</evidence>
<dbReference type="InterPro" id="IPR051328">
    <property type="entry name" value="T7SS_ABC-Transporter"/>
</dbReference>
<feature type="transmembrane region" description="Helical" evidence="6">
    <location>
        <begin position="642"/>
        <end position="661"/>
    </location>
</feature>
<keyword evidence="3 6" id="KW-1133">Transmembrane helix</keyword>
<dbReference type="AlphaFoldDB" id="A0A5P6VNQ6"/>
<feature type="domain" description="ABC-2 type transporter transmembrane" evidence="7">
    <location>
        <begin position="487"/>
        <end position="716"/>
    </location>
</feature>
<dbReference type="GO" id="GO:0016020">
    <property type="term" value="C:membrane"/>
    <property type="evidence" value="ECO:0007669"/>
    <property type="project" value="UniProtKB-SubCell"/>
</dbReference>
<accession>A0A5P6VNQ6</accession>
<reference evidence="9" key="1">
    <citation type="submission" date="2019-08" db="EMBL/GenBank/DDBJ databases">
        <title>Complete Genome Sequence of the Polysaccharide-Degrading Rumen Bacterium Pseudobutyrivibrio xylanivorans MA3014.</title>
        <authorList>
            <person name="Palevich N."/>
            <person name="Maclean P.H."/>
            <person name="Kelly W.J."/>
            <person name="Leahy S.C."/>
            <person name="Rakonjac J."/>
            <person name="Attwood G.T."/>
        </authorList>
    </citation>
    <scope>NUCLEOTIDE SEQUENCE [LARGE SCALE GENOMIC DNA]</scope>
    <source>
        <strain evidence="9">MA3014</strain>
    </source>
</reference>
<keyword evidence="2 6" id="KW-0812">Transmembrane</keyword>
<evidence type="ECO:0000256" key="4">
    <source>
        <dbReference type="ARBA" id="ARBA00023136"/>
    </source>
</evidence>
<evidence type="ECO:0000256" key="2">
    <source>
        <dbReference type="ARBA" id="ARBA00022692"/>
    </source>
</evidence>
<organism evidence="8 9">
    <name type="scientific">Pseudobutyrivibrio xylanivorans</name>
    <dbReference type="NCBI Taxonomy" id="185007"/>
    <lineage>
        <taxon>Bacteria</taxon>
        <taxon>Bacillati</taxon>
        <taxon>Bacillota</taxon>
        <taxon>Clostridia</taxon>
        <taxon>Lachnospirales</taxon>
        <taxon>Lachnospiraceae</taxon>
        <taxon>Pseudobutyrivibrio</taxon>
    </lineage>
</organism>
<dbReference type="NCBIfam" id="TIGR03062">
    <property type="entry name" value="pip_yhgE_Cterm"/>
    <property type="match status" value="1"/>
</dbReference>
<dbReference type="NCBIfam" id="TIGR03061">
    <property type="entry name" value="pip_yhgE_Nterm"/>
    <property type="match status" value="1"/>
</dbReference>
<evidence type="ECO:0000313" key="9">
    <source>
        <dbReference type="Proteomes" id="UP000327030"/>
    </source>
</evidence>
<evidence type="ECO:0000256" key="5">
    <source>
        <dbReference type="SAM" id="Coils"/>
    </source>
</evidence>
<comment type="subcellular location">
    <subcellularLocation>
        <location evidence="1">Membrane</location>
        <topology evidence="1">Multi-pass membrane protein</topology>
    </subcellularLocation>
</comment>